<keyword evidence="6" id="KW-1185">Reference proteome</keyword>
<evidence type="ECO:0000256" key="3">
    <source>
        <dbReference type="HAMAP-Rule" id="MF_03054"/>
    </source>
</evidence>
<evidence type="ECO:0000259" key="4">
    <source>
        <dbReference type="Pfam" id="PF01636"/>
    </source>
</evidence>
<dbReference type="SUPFAM" id="SSF56112">
    <property type="entry name" value="Protein kinase-like (PK-like)"/>
    <property type="match status" value="1"/>
</dbReference>
<dbReference type="GO" id="GO:0032447">
    <property type="term" value="P:protein urmylation"/>
    <property type="evidence" value="ECO:0007669"/>
    <property type="project" value="UniProtKB-UniRule"/>
</dbReference>
<keyword evidence="1 3" id="KW-0963">Cytoplasm</keyword>
<dbReference type="EMBL" id="JAAOAM010000272">
    <property type="protein sequence ID" value="KAF5535601.1"/>
    <property type="molecule type" value="Genomic_DNA"/>
</dbReference>
<dbReference type="Proteomes" id="UP000522262">
    <property type="component" value="Unassembled WGS sequence"/>
</dbReference>
<dbReference type="HAMAP" id="MF_03054">
    <property type="entry name" value="CTU2"/>
    <property type="match status" value="1"/>
</dbReference>
<sequence>MSLHEQHSIPTDTEQEIRSKVEQVLKGTPFSPSSLRKLSGGTANFMYHATLKYPSGEDKYQNGVVIKQGEGYVALHPAFKIATSRCAIEYESLVHLAELPPTETPSCRISTPETYYFNQDSNTQVQEYLSEALSLKDYALKYYAAPTPPSLREQCEQLGHGLGSWLRAFHGWSQEPKQAALRETFAGNKEMQGLKNMINYQQLLQVVDRYPEILGDARDVLQSVSDLAAGELADESALYPIHGDFWTGNILLPDTPLAKGTHTPIRIVDWEMVQIGVRPLDLGQTIAELWQLKLYKDIAAAEWLIRAFVDGYGAVSDDFAYRTVIHVGVHLICFGSQTPGWGDAEQQNHYDVPLSGENFDFSTLVNSTVPHWSIPNSPIDSCELISRHLKESHFRSENPSTRKQTKLPSVSLTRLSTAMPSSDTSRPCKRCKAEDAAFLLRTDPTCRDCYIQYVAYKLNKRLGALHKDTRSSKKLITRRYLAGLSFGPSSSVLAQLLSDQARHHSENKASSPFEPVIIHIDTELSNTEGESPAQKLLGEYRRVLPNAMFECVPLKEVLSVKSIDWSTLPLDTVTPDDDDDDSNARLQRLFNALPTLTSRTDLLRQLIRHLLLQKAQEYSCSALLLGHSTTALATLTLSEVANGRGFAVPLQVADGMTTVCTYEAVEGAAAQETARLEFPVYYPLREIFRNELIRYIDLVPPLKEVVPVNQAGAKAGNSVVSHKDLSIEEVMSRYFDSVEEGYAGIVANVVRTTTKLDRIPGKSFCGSCGMSLDAEGDSRWAGEIGDDAGDVPGAAAAGRLCYGCKRSIHG</sequence>
<comment type="pathway">
    <text evidence="3">tRNA modification; 5-methoxycarbonylmethyl-2-thiouridine-tRNA biosynthesis.</text>
</comment>
<comment type="function">
    <text evidence="3">Plays a central role in 2-thiolation of mcm(5)S(2)U at tRNA wobble positions of tRNA(Lys), tRNA(Glu) and tRNA(Gln). May act by forming a heterodimer with NCS6 that ligates sulfur from thiocarboxylated URM1 onto the uridine of tRNAs at wobble position. Prior mcm(5) tRNA modification by the elongator complex is required for 2-thiolation. May also be involved in protein urmylation.</text>
</comment>
<organism evidence="5 6">
    <name type="scientific">Fusarium mexicanum</name>
    <dbReference type="NCBI Taxonomy" id="751941"/>
    <lineage>
        <taxon>Eukaryota</taxon>
        <taxon>Fungi</taxon>
        <taxon>Dikarya</taxon>
        <taxon>Ascomycota</taxon>
        <taxon>Pezizomycotina</taxon>
        <taxon>Sordariomycetes</taxon>
        <taxon>Hypocreomycetidae</taxon>
        <taxon>Hypocreales</taxon>
        <taxon>Nectriaceae</taxon>
        <taxon>Fusarium</taxon>
        <taxon>Fusarium fujikuroi species complex</taxon>
    </lineage>
</organism>
<keyword evidence="2 3" id="KW-0819">tRNA processing</keyword>
<dbReference type="InterPro" id="IPR019407">
    <property type="entry name" value="CTU2"/>
</dbReference>
<dbReference type="UniPathway" id="UPA00988"/>
<reference evidence="5 6" key="1">
    <citation type="submission" date="2020-05" db="EMBL/GenBank/DDBJ databases">
        <title>Identification and distribution of gene clusters putatively required for synthesis of sphingolipid metabolism inhibitors in phylogenetically diverse species of the filamentous fungus Fusarium.</title>
        <authorList>
            <person name="Kim H.-S."/>
            <person name="Busman M."/>
            <person name="Brown D.W."/>
            <person name="Divon H."/>
            <person name="Uhlig S."/>
            <person name="Proctor R.H."/>
        </authorList>
    </citation>
    <scope>NUCLEOTIDE SEQUENCE [LARGE SCALE GENOMIC DNA]</scope>
    <source>
        <strain evidence="5 6">NRRL 53147</strain>
    </source>
</reference>
<evidence type="ECO:0000256" key="2">
    <source>
        <dbReference type="ARBA" id="ARBA00022694"/>
    </source>
</evidence>
<dbReference type="Gene3D" id="3.40.50.620">
    <property type="entry name" value="HUPs"/>
    <property type="match status" value="1"/>
</dbReference>
<dbReference type="GO" id="GO:0002143">
    <property type="term" value="P:tRNA wobble position uridine thiolation"/>
    <property type="evidence" value="ECO:0007669"/>
    <property type="project" value="TreeGrafter"/>
</dbReference>
<dbReference type="Pfam" id="PF10288">
    <property type="entry name" value="CTU2"/>
    <property type="match status" value="1"/>
</dbReference>
<dbReference type="Gene3D" id="3.90.1200.10">
    <property type="match status" value="1"/>
</dbReference>
<comment type="similarity">
    <text evidence="3">Belongs to the CTU2/NCS2 family.</text>
</comment>
<dbReference type="GO" id="GO:0000049">
    <property type="term" value="F:tRNA binding"/>
    <property type="evidence" value="ECO:0007669"/>
    <property type="project" value="InterPro"/>
</dbReference>
<dbReference type="InterPro" id="IPR014729">
    <property type="entry name" value="Rossmann-like_a/b/a_fold"/>
</dbReference>
<evidence type="ECO:0000313" key="5">
    <source>
        <dbReference type="EMBL" id="KAF5535601.1"/>
    </source>
</evidence>
<dbReference type="InterPro" id="IPR011009">
    <property type="entry name" value="Kinase-like_dom_sf"/>
</dbReference>
<accession>A0A8H5IF06</accession>
<name>A0A8H5IF06_9HYPO</name>
<gene>
    <name evidence="3" type="primary">NCS2</name>
    <name evidence="3" type="synonym">CTU2</name>
    <name evidence="5" type="ORF">FMEXI_10740</name>
</gene>
<dbReference type="Pfam" id="PF01636">
    <property type="entry name" value="APH"/>
    <property type="match status" value="1"/>
</dbReference>
<feature type="domain" description="Aminoglycoside phosphotransferase" evidence="4">
    <location>
        <begin position="82"/>
        <end position="290"/>
    </location>
</feature>
<dbReference type="GO" id="GO:0016783">
    <property type="term" value="F:sulfurtransferase activity"/>
    <property type="evidence" value="ECO:0007669"/>
    <property type="project" value="TreeGrafter"/>
</dbReference>
<protein>
    <recommendedName>
        <fullName evidence="3">Cytoplasmic tRNA 2-thiolation protein 2</fullName>
    </recommendedName>
</protein>
<evidence type="ECO:0000313" key="6">
    <source>
        <dbReference type="Proteomes" id="UP000522262"/>
    </source>
</evidence>
<evidence type="ECO:0000256" key="1">
    <source>
        <dbReference type="ARBA" id="ARBA00022490"/>
    </source>
</evidence>
<dbReference type="InterPro" id="IPR002575">
    <property type="entry name" value="Aminoglycoside_PTrfase"/>
</dbReference>
<dbReference type="PANTHER" id="PTHR20882">
    <property type="entry name" value="CYTOPLASMIC TRNA 2-THIOLATION PROTEIN 2"/>
    <property type="match status" value="1"/>
</dbReference>
<proteinExistence type="inferred from homology"/>
<dbReference type="GO" id="GO:0016779">
    <property type="term" value="F:nucleotidyltransferase activity"/>
    <property type="evidence" value="ECO:0007669"/>
    <property type="project" value="UniProtKB-UniRule"/>
</dbReference>
<dbReference type="GO" id="GO:0005829">
    <property type="term" value="C:cytosol"/>
    <property type="evidence" value="ECO:0007669"/>
    <property type="project" value="TreeGrafter"/>
</dbReference>
<dbReference type="PANTHER" id="PTHR20882:SF14">
    <property type="entry name" value="CYTOPLASMIC TRNA 2-THIOLATION PROTEIN 2"/>
    <property type="match status" value="1"/>
</dbReference>
<dbReference type="Gene3D" id="3.30.200.20">
    <property type="entry name" value="Phosphorylase Kinase, domain 1"/>
    <property type="match status" value="1"/>
</dbReference>
<dbReference type="SUPFAM" id="SSF52402">
    <property type="entry name" value="Adenine nucleotide alpha hydrolases-like"/>
    <property type="match status" value="1"/>
</dbReference>
<dbReference type="AlphaFoldDB" id="A0A8H5IF06"/>
<comment type="subcellular location">
    <subcellularLocation>
        <location evidence="3">Cytoplasm</location>
    </subcellularLocation>
</comment>
<comment type="caution">
    <text evidence="5">The sequence shown here is derived from an EMBL/GenBank/DDBJ whole genome shotgun (WGS) entry which is preliminary data.</text>
</comment>